<feature type="coiled-coil region" evidence="8">
    <location>
        <begin position="499"/>
        <end position="533"/>
    </location>
</feature>
<proteinExistence type="inferred from homology"/>
<dbReference type="InterPro" id="IPR014001">
    <property type="entry name" value="Helicase_ATP-bd"/>
</dbReference>
<dbReference type="EMBL" id="JAIFRP010004406">
    <property type="protein sequence ID" value="KAK2576463.1"/>
    <property type="molecule type" value="Genomic_DNA"/>
</dbReference>
<evidence type="ECO:0000256" key="6">
    <source>
        <dbReference type="RuleBase" id="RU000492"/>
    </source>
</evidence>
<dbReference type="EC" id="3.6.4.13" evidence="7"/>
<dbReference type="PROSITE" id="PS00039">
    <property type="entry name" value="DEAD_ATP_HELICASE"/>
    <property type="match status" value="1"/>
</dbReference>
<dbReference type="GO" id="GO:0005524">
    <property type="term" value="F:ATP binding"/>
    <property type="evidence" value="ECO:0007669"/>
    <property type="project" value="UniProtKB-UniRule"/>
</dbReference>
<keyword evidence="8" id="KW-0175">Coiled coil</keyword>
<dbReference type="SMART" id="SM00490">
    <property type="entry name" value="HELICc"/>
    <property type="match status" value="1"/>
</dbReference>
<evidence type="ECO:0000256" key="2">
    <source>
        <dbReference type="ARBA" id="ARBA00022801"/>
    </source>
</evidence>
<comment type="domain">
    <text evidence="7">The Q motif is unique to and characteristic of the DEAD box family of RNA helicases and controls ATP binding and hydrolysis.</text>
</comment>
<dbReference type="SUPFAM" id="SSF52540">
    <property type="entry name" value="P-loop containing nucleoside triphosphate hydrolases"/>
    <property type="match status" value="1"/>
</dbReference>
<dbReference type="InterPro" id="IPR001650">
    <property type="entry name" value="Helicase_C-like"/>
</dbReference>
<keyword evidence="3 6" id="KW-0347">Helicase</keyword>
<name>A0AAD9RB31_9HYME</name>
<comment type="catalytic activity">
    <reaction evidence="7">
        <text>ATP + H2O = ADP + phosphate + H(+)</text>
        <dbReference type="Rhea" id="RHEA:13065"/>
        <dbReference type="ChEBI" id="CHEBI:15377"/>
        <dbReference type="ChEBI" id="CHEBI:15378"/>
        <dbReference type="ChEBI" id="CHEBI:30616"/>
        <dbReference type="ChEBI" id="CHEBI:43474"/>
        <dbReference type="ChEBI" id="CHEBI:456216"/>
        <dbReference type="EC" id="3.6.4.13"/>
    </reaction>
</comment>
<dbReference type="GO" id="GO:0016787">
    <property type="term" value="F:hydrolase activity"/>
    <property type="evidence" value="ECO:0007669"/>
    <property type="project" value="UniProtKB-KW"/>
</dbReference>
<keyword evidence="12" id="KW-1185">Reference proteome</keyword>
<dbReference type="InterPro" id="IPR011545">
    <property type="entry name" value="DEAD/DEAH_box_helicase_dom"/>
</dbReference>
<dbReference type="PROSITE" id="PS51192">
    <property type="entry name" value="HELICASE_ATP_BIND_1"/>
    <property type="match status" value="1"/>
</dbReference>
<dbReference type="GO" id="GO:0003724">
    <property type="term" value="F:RNA helicase activity"/>
    <property type="evidence" value="ECO:0007669"/>
    <property type="project" value="UniProtKB-EC"/>
</dbReference>
<dbReference type="Pfam" id="PF00271">
    <property type="entry name" value="Helicase_C"/>
    <property type="match status" value="1"/>
</dbReference>
<dbReference type="SMART" id="SM00487">
    <property type="entry name" value="DEXDc"/>
    <property type="match status" value="1"/>
</dbReference>
<keyword evidence="1 6" id="KW-0547">Nucleotide-binding</keyword>
<dbReference type="PROSITE" id="PS51194">
    <property type="entry name" value="HELICASE_CTER"/>
    <property type="match status" value="1"/>
</dbReference>
<evidence type="ECO:0000256" key="8">
    <source>
        <dbReference type="SAM" id="Coils"/>
    </source>
</evidence>
<evidence type="ECO:0000259" key="9">
    <source>
        <dbReference type="PROSITE" id="PS51192"/>
    </source>
</evidence>
<dbReference type="Pfam" id="PF00270">
    <property type="entry name" value="DEAD"/>
    <property type="match status" value="1"/>
</dbReference>
<protein>
    <recommendedName>
        <fullName evidence="7">ATP-dependent RNA helicase</fullName>
        <ecNumber evidence="7">3.6.4.13</ecNumber>
    </recommendedName>
</protein>
<dbReference type="Proteomes" id="UP001258017">
    <property type="component" value="Unassembled WGS sequence"/>
</dbReference>
<dbReference type="CDD" id="cd17956">
    <property type="entry name" value="DEADc_DDX51"/>
    <property type="match status" value="1"/>
</dbReference>
<organism evidence="11 12">
    <name type="scientific">Odynerus spinipes</name>
    <dbReference type="NCBI Taxonomy" id="1348599"/>
    <lineage>
        <taxon>Eukaryota</taxon>
        <taxon>Metazoa</taxon>
        <taxon>Ecdysozoa</taxon>
        <taxon>Arthropoda</taxon>
        <taxon>Hexapoda</taxon>
        <taxon>Insecta</taxon>
        <taxon>Pterygota</taxon>
        <taxon>Neoptera</taxon>
        <taxon>Endopterygota</taxon>
        <taxon>Hymenoptera</taxon>
        <taxon>Apocrita</taxon>
        <taxon>Aculeata</taxon>
        <taxon>Vespoidea</taxon>
        <taxon>Vespidae</taxon>
        <taxon>Eumeninae</taxon>
        <taxon>Odynerus</taxon>
    </lineage>
</organism>
<evidence type="ECO:0000256" key="4">
    <source>
        <dbReference type="ARBA" id="ARBA00022840"/>
    </source>
</evidence>
<keyword evidence="5 7" id="KW-0694">RNA-binding</keyword>
<gene>
    <name evidence="11" type="ORF">KPH14_005794</name>
</gene>
<keyword evidence="4 6" id="KW-0067">ATP-binding</keyword>
<dbReference type="InterPro" id="IPR000629">
    <property type="entry name" value="RNA-helicase_DEAD-box_CS"/>
</dbReference>
<feature type="domain" description="Helicase ATP-binding" evidence="9">
    <location>
        <begin position="100"/>
        <end position="290"/>
    </location>
</feature>
<evidence type="ECO:0000256" key="3">
    <source>
        <dbReference type="ARBA" id="ARBA00022806"/>
    </source>
</evidence>
<accession>A0AAD9RB31</accession>
<reference evidence="11" key="1">
    <citation type="submission" date="2021-08" db="EMBL/GenBank/DDBJ databases">
        <authorList>
            <person name="Misof B."/>
            <person name="Oliver O."/>
            <person name="Podsiadlowski L."/>
            <person name="Donath A."/>
            <person name="Peters R."/>
            <person name="Mayer C."/>
            <person name="Rust J."/>
            <person name="Gunkel S."/>
            <person name="Lesny P."/>
            <person name="Martin S."/>
            <person name="Oeyen J.P."/>
            <person name="Petersen M."/>
            <person name="Panagiotis P."/>
            <person name="Wilbrandt J."/>
            <person name="Tanja T."/>
        </authorList>
    </citation>
    <scope>NUCLEOTIDE SEQUENCE</scope>
    <source>
        <strain evidence="11">GBR_01_08_01A</strain>
        <tissue evidence="11">Thorax + abdomen</tissue>
    </source>
</reference>
<evidence type="ECO:0000256" key="7">
    <source>
        <dbReference type="RuleBase" id="RU365068"/>
    </source>
</evidence>
<dbReference type="AlphaFoldDB" id="A0AAD9RB31"/>
<dbReference type="Gene3D" id="3.40.50.300">
    <property type="entry name" value="P-loop containing nucleotide triphosphate hydrolases"/>
    <property type="match status" value="2"/>
</dbReference>
<comment type="caution">
    <text evidence="11">The sequence shown here is derived from an EMBL/GenBank/DDBJ whole genome shotgun (WGS) entry which is preliminary data.</text>
</comment>
<evidence type="ECO:0000256" key="1">
    <source>
        <dbReference type="ARBA" id="ARBA00022741"/>
    </source>
</evidence>
<evidence type="ECO:0000313" key="12">
    <source>
        <dbReference type="Proteomes" id="UP001258017"/>
    </source>
</evidence>
<dbReference type="GO" id="GO:0003723">
    <property type="term" value="F:RNA binding"/>
    <property type="evidence" value="ECO:0007669"/>
    <property type="project" value="UniProtKB-UniRule"/>
</dbReference>
<evidence type="ECO:0000259" key="10">
    <source>
        <dbReference type="PROSITE" id="PS51194"/>
    </source>
</evidence>
<dbReference type="InterPro" id="IPR027417">
    <property type="entry name" value="P-loop_NTPase"/>
</dbReference>
<comment type="similarity">
    <text evidence="6">Belongs to the DEAD box helicase family.</text>
</comment>
<comment type="function">
    <text evidence="7">RNA helicase.</text>
</comment>
<reference evidence="11" key="2">
    <citation type="journal article" date="2023" name="Commun. Biol.">
        <title>Intrasexual cuticular hydrocarbon dimorphism in a wasp sheds light on hydrocarbon biosynthesis genes in Hymenoptera.</title>
        <authorList>
            <person name="Moris V.C."/>
            <person name="Podsiadlowski L."/>
            <person name="Martin S."/>
            <person name="Oeyen J.P."/>
            <person name="Donath A."/>
            <person name="Petersen M."/>
            <person name="Wilbrandt J."/>
            <person name="Misof B."/>
            <person name="Liedtke D."/>
            <person name="Thamm M."/>
            <person name="Scheiner R."/>
            <person name="Schmitt T."/>
            <person name="Niehuis O."/>
        </authorList>
    </citation>
    <scope>NUCLEOTIDE SEQUENCE</scope>
    <source>
        <strain evidence="11">GBR_01_08_01A</strain>
    </source>
</reference>
<evidence type="ECO:0000313" key="11">
    <source>
        <dbReference type="EMBL" id="KAK2576463.1"/>
    </source>
</evidence>
<dbReference type="PANTHER" id="PTHR24031">
    <property type="entry name" value="RNA HELICASE"/>
    <property type="match status" value="1"/>
</dbReference>
<feature type="domain" description="Helicase C-terminal" evidence="10">
    <location>
        <begin position="336"/>
        <end position="486"/>
    </location>
</feature>
<dbReference type="CDD" id="cd18787">
    <property type="entry name" value="SF2_C_DEAD"/>
    <property type="match status" value="1"/>
</dbReference>
<evidence type="ECO:0000256" key="5">
    <source>
        <dbReference type="ARBA" id="ARBA00022884"/>
    </source>
</evidence>
<sequence length="554" mass="61884">MTVDTMTDEKVEEDATPQTEFLILGSKSHKKKREVKRVLPDWLAHPEVISADLSSGPTLDEVDSILNPKLIEILKGNGIDKLFPVQANMLTWLTKCEKDRRLGWWPRDTCVSAPTGSGKTLAYVLPIVQQLETRLVPKIRCLIVVPVQELALQVHKVVVTYTAHTNLKAGLITGASSFEQEQNNIIRKTLSDDYVSAVDILIATPGRLIDHILKTPGFSLESLRYLIIDEADRATEWLQYIPEPHSRAPQLTLENLSSSAPPAQKLLFSATLSQDPQKLNQLRLFQPILFTSVVVSGKDTDVNLDEEVGDFVGRYTSPEELKERAVECSPEFKPVALYKLLVKKKTIPKTLVFTNSGESAHRLSLLLQLLLSERNAIVGDLSARIVSKHREDILNKFALGEINVLVCSDALARGIDVPDVQLVVSYDLPKHIKGYIHRAGRTGRAGKSGTAVSILTSNQVGIYKQMLSSAHKTVPKVKQMELTDIAHTLNYRKHLAKLRDLLEEEKITALNRAKATKRKYKQHSTEKDNITNNSKIVVSCDLFFDSHGDRHSIQ</sequence>
<keyword evidence="2 6" id="KW-0378">Hydrolase</keyword>